<name>A0A3B0TB67_9ZZZZ</name>
<dbReference type="EMBL" id="UOEJ01000187">
    <property type="protein sequence ID" value="VAW04256.1"/>
    <property type="molecule type" value="Genomic_DNA"/>
</dbReference>
<dbReference type="GO" id="GO:0006109">
    <property type="term" value="P:regulation of carbohydrate metabolic process"/>
    <property type="evidence" value="ECO:0007669"/>
    <property type="project" value="InterPro"/>
</dbReference>
<reference evidence="2" key="1">
    <citation type="submission" date="2018-06" db="EMBL/GenBank/DDBJ databases">
        <authorList>
            <person name="Zhirakovskaya E."/>
        </authorList>
    </citation>
    <scope>NUCLEOTIDE SEQUENCE</scope>
</reference>
<keyword evidence="2" id="KW-0418">Kinase</keyword>
<protein>
    <submittedName>
        <fullName evidence="2">HPr kinase/phosphorylase</fullName>
    </submittedName>
</protein>
<gene>
    <name evidence="2" type="ORF">MNBD_ALPHA01-1460</name>
</gene>
<dbReference type="AlphaFoldDB" id="A0A3B0TB67"/>
<dbReference type="Pfam" id="PF07475">
    <property type="entry name" value="Hpr_kinase_C"/>
    <property type="match status" value="1"/>
</dbReference>
<dbReference type="Gene3D" id="3.40.50.300">
    <property type="entry name" value="P-loop containing nucleotide triphosphate hydrolases"/>
    <property type="match status" value="1"/>
</dbReference>
<evidence type="ECO:0000259" key="1">
    <source>
        <dbReference type="Pfam" id="PF07475"/>
    </source>
</evidence>
<dbReference type="InterPro" id="IPR027417">
    <property type="entry name" value="P-loop_NTPase"/>
</dbReference>
<keyword evidence="2" id="KW-0808">Transferase</keyword>
<dbReference type="GO" id="GO:0005524">
    <property type="term" value="F:ATP binding"/>
    <property type="evidence" value="ECO:0007669"/>
    <property type="project" value="InterPro"/>
</dbReference>
<dbReference type="CDD" id="cd01918">
    <property type="entry name" value="HprK_C"/>
    <property type="match status" value="1"/>
</dbReference>
<feature type="domain" description="HPr kinase/phosphorylase C-terminal" evidence="1">
    <location>
        <begin position="3"/>
        <end position="95"/>
    </location>
</feature>
<proteinExistence type="predicted"/>
<sequence length="146" mass="15456">MTLIHGSGIFMDGKGILITGPSGSGKSDLALRLMALGAELVGDDYVILSHTLSHTGQGRVMMRPSDTIAGRMEVRGVGIVNVDFRADATVDMVVNLVGDVACLERLPEKKTTLLDGVRLPCLDLFAFEVSAPEKLRAALTMLSGNS</sequence>
<organism evidence="2">
    <name type="scientific">hydrothermal vent metagenome</name>
    <dbReference type="NCBI Taxonomy" id="652676"/>
    <lineage>
        <taxon>unclassified sequences</taxon>
        <taxon>metagenomes</taxon>
        <taxon>ecological metagenomes</taxon>
    </lineage>
</organism>
<dbReference type="InterPro" id="IPR011104">
    <property type="entry name" value="Hpr_kin/Pase_C"/>
</dbReference>
<dbReference type="GO" id="GO:0000155">
    <property type="term" value="F:phosphorelay sensor kinase activity"/>
    <property type="evidence" value="ECO:0007669"/>
    <property type="project" value="InterPro"/>
</dbReference>
<accession>A0A3B0TB67</accession>
<evidence type="ECO:0000313" key="2">
    <source>
        <dbReference type="EMBL" id="VAW04256.1"/>
    </source>
</evidence>
<dbReference type="SUPFAM" id="SSF53795">
    <property type="entry name" value="PEP carboxykinase-like"/>
    <property type="match status" value="1"/>
</dbReference>